<evidence type="ECO:0000313" key="9">
    <source>
        <dbReference type="Proteomes" id="UP000055045"/>
    </source>
</evidence>
<sequence length="919" mass="102835">MAEIISVRFEQHHSGLGVQCAAPRISWTFSPIGESICNWEQSQYEIFLSRGTGPLAHFIVQSAESSLVPWPSTPLQSREQARVRVRVCGSWMDKETRCTYSDWSAWSSWAAVECSLLSPQDWIAVPISGLSAPSSHEDEPLRPLFFRKEFVLPTTFGSVRRARLYITAFGVYWAYLNGRRIGDHEMAPGWTSYHYRLAYQVFDVESLITVNGDNVLSVEVAEGWYAGRLGFGGGKRYIYGDKLAVMAQLEVDGLAGGRFHLASDLSWKCHPSPVITSEIYNGELYDARAWVGDWNQHGHRYVDGDWEAVFVLDFPRARLYAPNAPPVRITETLSPEKIFETPTGRIILDFGQNLVGKLLIHSITLPVNARVSFTHAEVMGDDGELGTRPLRGAQSVDTVISSGQPLIDWSPNFTFHGFRFVQVDGWDPRTQQSWQKNIRALVIHTDLKRTGRFECSNLAVNKLHQNACWSMRGNFLSIPTDCPQRDERLGWTGDIQVFGPSATFLYDSIGMLSEWMEDVACEQSAHNGIPPLVVPNILDHVWPSIPQALWDDVVIILPWVLYLASGDRNILNRQYPSMTSWLDQGVRRGKDGLWDPDIWQLSDWLDPQAPADEPGDCRTNGTLVADAYLAHVTSLVAEIASVLGRETESVHYRSEGQHFRALFHDKYIAPSGLIVGDSQTAYSLAIVLGILSTQRQLDTASHQLAARVRMAKFRVATGFAGTPVILRALTETNNISLAYRMLLEDRCPSWLYPITMGATTIWERWDSILPNGSINTGEMTSFNHYALGSVVNWLHETVGGLRPLEAGWKTALVCPQPGGSLTHATVSYESVYGHWSCHWKLLSDRDQDEAVTAVTLCLDLVVPPNCRAVVKIRAAEDGSTNLEENVGSGKHQWKIPFYAWPWPPLATAPFITNPRQNIT</sequence>
<dbReference type="Gene3D" id="2.60.120.260">
    <property type="entry name" value="Galactose-binding domain-like"/>
    <property type="match status" value="2"/>
</dbReference>
<dbReference type="GO" id="GO:0005975">
    <property type="term" value="P:carbohydrate metabolic process"/>
    <property type="evidence" value="ECO:0007669"/>
    <property type="project" value="InterPro"/>
</dbReference>
<dbReference type="Gene3D" id="2.60.40.10">
    <property type="entry name" value="Immunoglobulins"/>
    <property type="match status" value="1"/>
</dbReference>
<dbReference type="EC" id="3.2.1.40" evidence="2"/>
<keyword evidence="3" id="KW-0378">Hydrolase</keyword>
<comment type="catalytic activity">
    <reaction evidence="1">
        <text>Hydrolysis of terminal non-reducing alpha-L-rhamnose residues in alpha-L-rhamnosides.</text>
        <dbReference type="EC" id="3.2.1.40"/>
    </reaction>
</comment>
<dbReference type="InterPro" id="IPR013783">
    <property type="entry name" value="Ig-like_fold"/>
</dbReference>
<dbReference type="Pfam" id="PF17390">
    <property type="entry name" value="Bac_rhamnosid_C"/>
    <property type="match status" value="1"/>
</dbReference>
<dbReference type="Pfam" id="PF08531">
    <property type="entry name" value="Bac_rhamnosid_N"/>
    <property type="match status" value="1"/>
</dbReference>
<dbReference type="EMBL" id="LLXE01000311">
    <property type="protein sequence ID" value="KUM58063.1"/>
    <property type="molecule type" value="Genomic_DNA"/>
</dbReference>
<dbReference type="Proteomes" id="UP000055045">
    <property type="component" value="Unassembled WGS sequence"/>
</dbReference>
<feature type="domain" description="Alpha-L-rhamnosidase concanavalin-like" evidence="4">
    <location>
        <begin position="341"/>
        <end position="444"/>
    </location>
</feature>
<dbReference type="PANTHER" id="PTHR33307:SF6">
    <property type="entry name" value="ALPHA-RHAMNOSIDASE (EUROFUNG)-RELATED"/>
    <property type="match status" value="1"/>
</dbReference>
<dbReference type="Gene3D" id="2.60.420.10">
    <property type="entry name" value="Maltose phosphorylase, domain 3"/>
    <property type="match status" value="1"/>
</dbReference>
<reference evidence="8 9" key="1">
    <citation type="submission" date="2015-10" db="EMBL/GenBank/DDBJ databases">
        <title>Genome sequencing of Penicillium freii.</title>
        <authorList>
            <person name="Nguyen H.D."/>
            <person name="Visagie C.M."/>
            <person name="Seifert K.A."/>
        </authorList>
    </citation>
    <scope>NUCLEOTIDE SEQUENCE [LARGE SCALE GENOMIC DNA]</scope>
    <source>
        <strain evidence="8 9">DAOM 242723</strain>
    </source>
</reference>
<evidence type="ECO:0000259" key="6">
    <source>
        <dbReference type="Pfam" id="PF17389"/>
    </source>
</evidence>
<dbReference type="InterPro" id="IPR013737">
    <property type="entry name" value="Bac_rhamnosid_N"/>
</dbReference>
<evidence type="ECO:0000259" key="7">
    <source>
        <dbReference type="Pfam" id="PF17390"/>
    </source>
</evidence>
<dbReference type="InterPro" id="IPR012341">
    <property type="entry name" value="6hp_glycosidase-like_sf"/>
</dbReference>
<gene>
    <name evidence="8" type="ORF">ACN42_g9100</name>
</gene>
<comment type="caution">
    <text evidence="8">The sequence shown here is derived from an EMBL/GenBank/DDBJ whole genome shotgun (WGS) entry which is preliminary data.</text>
</comment>
<feature type="domain" description="Bacterial alpha-L-rhamnosidase N-terminal" evidence="5">
    <location>
        <begin position="158"/>
        <end position="331"/>
    </location>
</feature>
<evidence type="ECO:0000313" key="8">
    <source>
        <dbReference type="EMBL" id="KUM58063.1"/>
    </source>
</evidence>
<dbReference type="STRING" id="48697.A0A101MCQ0"/>
<dbReference type="Pfam" id="PF17389">
    <property type="entry name" value="Bac_rhamnosid6H"/>
    <property type="match status" value="1"/>
</dbReference>
<feature type="domain" description="Alpha-L-rhamnosidase C-terminal" evidence="7">
    <location>
        <begin position="800"/>
        <end position="883"/>
    </location>
</feature>
<evidence type="ECO:0000256" key="2">
    <source>
        <dbReference type="ARBA" id="ARBA00012652"/>
    </source>
</evidence>
<proteinExistence type="predicted"/>
<evidence type="ECO:0000259" key="4">
    <source>
        <dbReference type="Pfam" id="PF05592"/>
    </source>
</evidence>
<dbReference type="PIRSF" id="PIRSF010631">
    <property type="entry name" value="A-rhamnsds"/>
    <property type="match status" value="1"/>
</dbReference>
<dbReference type="GO" id="GO:0030596">
    <property type="term" value="F:alpha-L-rhamnosidase activity"/>
    <property type="evidence" value="ECO:0007669"/>
    <property type="project" value="UniProtKB-EC"/>
</dbReference>
<dbReference type="InterPro" id="IPR035396">
    <property type="entry name" value="Bac_rhamnosid6H"/>
</dbReference>
<dbReference type="AlphaFoldDB" id="A0A101MCQ0"/>
<keyword evidence="9" id="KW-1185">Reference proteome</keyword>
<dbReference type="InterPro" id="IPR008928">
    <property type="entry name" value="6-hairpin_glycosidase_sf"/>
</dbReference>
<dbReference type="InterPro" id="IPR035398">
    <property type="entry name" value="Bac_rhamnosid_C"/>
</dbReference>
<evidence type="ECO:0000259" key="5">
    <source>
        <dbReference type="Pfam" id="PF08531"/>
    </source>
</evidence>
<dbReference type="Pfam" id="PF05592">
    <property type="entry name" value="Bac_rhamnosid"/>
    <property type="match status" value="1"/>
</dbReference>
<accession>A0A101MCQ0</accession>
<protein>
    <recommendedName>
        <fullName evidence="2">alpha-L-rhamnosidase</fullName>
        <ecNumber evidence="2">3.2.1.40</ecNumber>
    </recommendedName>
</protein>
<dbReference type="InterPro" id="IPR008902">
    <property type="entry name" value="Rhamnosid_concanavalin"/>
</dbReference>
<dbReference type="PANTHER" id="PTHR33307">
    <property type="entry name" value="ALPHA-RHAMNOSIDASE (EUROFUNG)"/>
    <property type="match status" value="1"/>
</dbReference>
<dbReference type="SUPFAM" id="SSF48208">
    <property type="entry name" value="Six-hairpin glycosidases"/>
    <property type="match status" value="1"/>
</dbReference>
<feature type="domain" description="Alpha-L-rhamnosidase six-hairpin glycosidase" evidence="6">
    <location>
        <begin position="448"/>
        <end position="798"/>
    </location>
</feature>
<dbReference type="InterPro" id="IPR016007">
    <property type="entry name" value="Alpha_rhamnosid"/>
</dbReference>
<evidence type="ECO:0000256" key="1">
    <source>
        <dbReference type="ARBA" id="ARBA00001445"/>
    </source>
</evidence>
<dbReference type="Gene3D" id="1.50.10.10">
    <property type="match status" value="1"/>
</dbReference>
<dbReference type="Pfam" id="PF25788">
    <property type="entry name" value="Ig_Rha78A_N"/>
    <property type="match status" value="1"/>
</dbReference>
<name>A0A101MCQ0_PENFR</name>
<evidence type="ECO:0000256" key="3">
    <source>
        <dbReference type="ARBA" id="ARBA00022801"/>
    </source>
</evidence>
<organism evidence="8 9">
    <name type="scientific">Penicillium freii</name>
    <dbReference type="NCBI Taxonomy" id="48697"/>
    <lineage>
        <taxon>Eukaryota</taxon>
        <taxon>Fungi</taxon>
        <taxon>Dikarya</taxon>
        <taxon>Ascomycota</taxon>
        <taxon>Pezizomycotina</taxon>
        <taxon>Eurotiomycetes</taxon>
        <taxon>Eurotiomycetidae</taxon>
        <taxon>Eurotiales</taxon>
        <taxon>Aspergillaceae</taxon>
        <taxon>Penicillium</taxon>
    </lineage>
</organism>